<feature type="domain" description="CdaR GGDEF-like" evidence="4">
    <location>
        <begin position="265"/>
        <end position="381"/>
    </location>
</feature>
<dbReference type="PANTHER" id="PTHR33744">
    <property type="entry name" value="CARBOHYDRATE DIACID REGULATOR"/>
    <property type="match status" value="1"/>
</dbReference>
<evidence type="ECO:0000313" key="5">
    <source>
        <dbReference type="EMBL" id="MBA2888864.1"/>
    </source>
</evidence>
<evidence type="ECO:0000313" key="6">
    <source>
        <dbReference type="Proteomes" id="UP000530928"/>
    </source>
</evidence>
<dbReference type="PANTHER" id="PTHR33744:SF17">
    <property type="entry name" value="CONSERVED PROTEIN"/>
    <property type="match status" value="1"/>
</dbReference>
<dbReference type="AlphaFoldDB" id="A0A7W0HMK3"/>
<feature type="domain" description="PucR C-terminal helix-turn-helix" evidence="3">
    <location>
        <begin position="436"/>
        <end position="493"/>
    </location>
</feature>
<dbReference type="InterPro" id="IPR041522">
    <property type="entry name" value="CdaR_GGDEF"/>
</dbReference>
<evidence type="ECO:0000256" key="1">
    <source>
        <dbReference type="ARBA" id="ARBA00006754"/>
    </source>
</evidence>
<reference evidence="5 6" key="1">
    <citation type="submission" date="2020-07" db="EMBL/GenBank/DDBJ databases">
        <title>Genomic Encyclopedia of Type Strains, Phase IV (KMG-IV): sequencing the most valuable type-strain genomes for metagenomic binning, comparative biology and taxonomic classification.</title>
        <authorList>
            <person name="Goeker M."/>
        </authorList>
    </citation>
    <scope>NUCLEOTIDE SEQUENCE [LARGE SCALE GENOMIC DNA]</scope>
    <source>
        <strain evidence="5 6">DSM 45533</strain>
    </source>
</reference>
<dbReference type="RefSeq" id="WP_181607309.1">
    <property type="nucleotide sequence ID" value="NZ_BAABAM010000001.1"/>
</dbReference>
<feature type="domain" description="Purine catabolism PurC-like" evidence="2">
    <location>
        <begin position="5"/>
        <end position="118"/>
    </location>
</feature>
<keyword evidence="6" id="KW-1185">Reference proteome</keyword>
<organism evidence="5 6">
    <name type="scientific">Nonomuraea soli</name>
    <dbReference type="NCBI Taxonomy" id="1032476"/>
    <lineage>
        <taxon>Bacteria</taxon>
        <taxon>Bacillati</taxon>
        <taxon>Actinomycetota</taxon>
        <taxon>Actinomycetes</taxon>
        <taxon>Streptosporangiales</taxon>
        <taxon>Streptosporangiaceae</taxon>
        <taxon>Nonomuraea</taxon>
    </lineage>
</organism>
<dbReference type="EMBL" id="JACDUR010000001">
    <property type="protein sequence ID" value="MBA2888864.1"/>
    <property type="molecule type" value="Genomic_DNA"/>
</dbReference>
<dbReference type="InterPro" id="IPR051448">
    <property type="entry name" value="CdaR-like_regulators"/>
</dbReference>
<dbReference type="Pfam" id="PF17853">
    <property type="entry name" value="GGDEF_2"/>
    <property type="match status" value="1"/>
</dbReference>
<evidence type="ECO:0000259" key="3">
    <source>
        <dbReference type="Pfam" id="PF13556"/>
    </source>
</evidence>
<protein>
    <submittedName>
        <fullName evidence="5">Sugar diacid utilization regulator</fullName>
    </submittedName>
</protein>
<dbReference type="Proteomes" id="UP000530928">
    <property type="component" value="Unassembled WGS sequence"/>
</dbReference>
<gene>
    <name evidence="5" type="ORF">HNR30_000199</name>
</gene>
<dbReference type="InterPro" id="IPR012914">
    <property type="entry name" value="PucR_dom"/>
</dbReference>
<evidence type="ECO:0000259" key="4">
    <source>
        <dbReference type="Pfam" id="PF17853"/>
    </source>
</evidence>
<name>A0A7W0HMK3_9ACTN</name>
<proteinExistence type="inferred from homology"/>
<dbReference type="Gene3D" id="1.10.10.2840">
    <property type="entry name" value="PucR C-terminal helix-turn-helix domain"/>
    <property type="match status" value="1"/>
</dbReference>
<evidence type="ECO:0000259" key="2">
    <source>
        <dbReference type="Pfam" id="PF07905"/>
    </source>
</evidence>
<accession>A0A7W0HMK3</accession>
<dbReference type="InterPro" id="IPR042070">
    <property type="entry name" value="PucR_C-HTH_sf"/>
</dbReference>
<dbReference type="InterPro" id="IPR025736">
    <property type="entry name" value="PucR_C-HTH_dom"/>
</dbReference>
<comment type="similarity">
    <text evidence="1">Belongs to the CdaR family.</text>
</comment>
<dbReference type="Pfam" id="PF07905">
    <property type="entry name" value="PucR"/>
    <property type="match status" value="1"/>
</dbReference>
<dbReference type="Pfam" id="PF13556">
    <property type="entry name" value="HTH_30"/>
    <property type="match status" value="1"/>
</dbReference>
<comment type="caution">
    <text evidence="5">The sequence shown here is derived from an EMBL/GenBank/DDBJ whole genome shotgun (WGS) entry which is preliminary data.</text>
</comment>
<sequence length="495" mass="52523">MRLRELLQADHLALKVLTGHDLLDRQVRGVSTTDLIEPGRFVKPGELVMTELTWHTGPASSQRFVAALGEVAALVSGTALKVVPDDLIDACAAAGLPLLTLPVDVPFSVVTEHVLRALLASPPKARYGSRRRLASTLVDGGSLAKLVNAVADELSVGCWVISPTGRVVVSSRRLPGEDAVRLAQAFLTARFLPGMADGLSIFPISRGAPHRIANWFIAYEGTPGEHEDLIVELAALVALERSRLEAAHRIERRVLDQLLELLESGDAALPSVVSRLHTLHVETEHGLLAVVASAGPSAEVGVTVLDELLRPLAPGVVTASDGVAVALVPLAGNSAEDLTAHLLRGARTLEAGLERITLGLSGVTTSPAALSGLLEEARNAHALAALGGSPVSLVTGDDAGSHRTLLAAIPGPLRRSFRDRLLGPLEDYDAAHQTDLLATLEAFLEESGNWAATAAGLHVHVNTLRYRLRRIEELTGRSLSSWDGRVDFILALRMK</sequence>